<sequence length="410" mass="40627">MLRRLALSLTSVVLVVGLAVGLSLISPLRRPPAQTVSLIHATRLTCLTAGRALVLGDAPISATPLGERTSPSADGPIDEEFTGPTVLVSNDLIVGGVLSSDPNGYTPCVTALPTGVLQVLDPASTELVLVNTDANEAVVDLTLLGSDGEISAVGGRGIAIAPGVSRTVALSVLAPQGPVGVLYNTSAGRVSALVRQVEGRSAPDTLAGTPAESQVIGGIPADAQSAQLVLSNPSENRVAVTVAALGATSTYEPAPAADLSVDPLSTVVVDLGSSLGAEASALRISSAGAVGASVLFGDQGSQASIRATDPGRRLGVLAADAGSVLVTNPGVEPVTADIVAGGSLTTVELQPGTTTAVPVTATEVGPIRIEADGPVLAVARSQDGALSYPLSPTEDAEANAGVVQADPGLR</sequence>
<proteinExistence type="predicted"/>
<reference evidence="2" key="1">
    <citation type="submission" date="2016-11" db="EMBL/GenBank/DDBJ databases">
        <authorList>
            <person name="Varghese N."/>
            <person name="Submissions S."/>
        </authorList>
    </citation>
    <scope>NUCLEOTIDE SEQUENCE [LARGE SCALE GENOMIC DNA]</scope>
    <source>
        <strain evidence="2">DSM 12906</strain>
    </source>
</reference>
<name>A0A1M6GZ70_9ACTN</name>
<gene>
    <name evidence="1" type="ORF">SAMN02745244_01833</name>
</gene>
<dbReference type="EMBL" id="FQZG01000029">
    <property type="protein sequence ID" value="SHJ15222.1"/>
    <property type="molecule type" value="Genomic_DNA"/>
</dbReference>
<keyword evidence="2" id="KW-1185">Reference proteome</keyword>
<dbReference type="Pfam" id="PF18986">
    <property type="entry name" value="DUF5719"/>
    <property type="match status" value="1"/>
</dbReference>
<dbReference type="InterPro" id="IPR043777">
    <property type="entry name" value="DUF5719"/>
</dbReference>
<evidence type="ECO:0000313" key="2">
    <source>
        <dbReference type="Proteomes" id="UP000184512"/>
    </source>
</evidence>
<dbReference type="RefSeq" id="WP_073187377.1">
    <property type="nucleotide sequence ID" value="NZ_FQZG01000029.1"/>
</dbReference>
<accession>A0A1M6GZ70</accession>
<protein>
    <submittedName>
        <fullName evidence="1">Uncharacterized protein</fullName>
    </submittedName>
</protein>
<evidence type="ECO:0000313" key="1">
    <source>
        <dbReference type="EMBL" id="SHJ15222.1"/>
    </source>
</evidence>
<dbReference type="STRING" id="1123357.SAMN02745244_01833"/>
<dbReference type="Proteomes" id="UP000184512">
    <property type="component" value="Unassembled WGS sequence"/>
</dbReference>
<organism evidence="1 2">
    <name type="scientific">Tessaracoccus bendigoensis DSM 12906</name>
    <dbReference type="NCBI Taxonomy" id="1123357"/>
    <lineage>
        <taxon>Bacteria</taxon>
        <taxon>Bacillati</taxon>
        <taxon>Actinomycetota</taxon>
        <taxon>Actinomycetes</taxon>
        <taxon>Propionibacteriales</taxon>
        <taxon>Propionibacteriaceae</taxon>
        <taxon>Tessaracoccus</taxon>
    </lineage>
</organism>
<dbReference type="AlphaFoldDB" id="A0A1M6GZ70"/>